<organism evidence="1 2">
    <name type="scientific">Thelephora ganbajun</name>
    <name type="common">Ganba fungus</name>
    <dbReference type="NCBI Taxonomy" id="370292"/>
    <lineage>
        <taxon>Eukaryota</taxon>
        <taxon>Fungi</taxon>
        <taxon>Dikarya</taxon>
        <taxon>Basidiomycota</taxon>
        <taxon>Agaricomycotina</taxon>
        <taxon>Agaricomycetes</taxon>
        <taxon>Thelephorales</taxon>
        <taxon>Thelephoraceae</taxon>
        <taxon>Thelephora</taxon>
    </lineage>
</organism>
<reference evidence="1" key="2">
    <citation type="journal article" date="2020" name="Nat. Commun.">
        <title>Large-scale genome sequencing of mycorrhizal fungi provides insights into the early evolution of symbiotic traits.</title>
        <authorList>
            <person name="Miyauchi S."/>
            <person name="Kiss E."/>
            <person name="Kuo A."/>
            <person name="Drula E."/>
            <person name="Kohler A."/>
            <person name="Sanchez-Garcia M."/>
            <person name="Morin E."/>
            <person name="Andreopoulos B."/>
            <person name="Barry K.W."/>
            <person name="Bonito G."/>
            <person name="Buee M."/>
            <person name="Carver A."/>
            <person name="Chen C."/>
            <person name="Cichocki N."/>
            <person name="Clum A."/>
            <person name="Culley D."/>
            <person name="Crous P.W."/>
            <person name="Fauchery L."/>
            <person name="Girlanda M."/>
            <person name="Hayes R.D."/>
            <person name="Keri Z."/>
            <person name="LaButti K."/>
            <person name="Lipzen A."/>
            <person name="Lombard V."/>
            <person name="Magnuson J."/>
            <person name="Maillard F."/>
            <person name="Murat C."/>
            <person name="Nolan M."/>
            <person name="Ohm R.A."/>
            <person name="Pangilinan J."/>
            <person name="Pereira M.F."/>
            <person name="Perotto S."/>
            <person name="Peter M."/>
            <person name="Pfister S."/>
            <person name="Riley R."/>
            <person name="Sitrit Y."/>
            <person name="Stielow J.B."/>
            <person name="Szollosi G."/>
            <person name="Zifcakova L."/>
            <person name="Stursova M."/>
            <person name="Spatafora J.W."/>
            <person name="Tedersoo L."/>
            <person name="Vaario L.M."/>
            <person name="Yamada A."/>
            <person name="Yan M."/>
            <person name="Wang P."/>
            <person name="Xu J."/>
            <person name="Bruns T."/>
            <person name="Baldrian P."/>
            <person name="Vilgalys R."/>
            <person name="Dunand C."/>
            <person name="Henrissat B."/>
            <person name="Grigoriev I.V."/>
            <person name="Hibbett D."/>
            <person name="Nagy L.G."/>
            <person name="Martin F.M."/>
        </authorList>
    </citation>
    <scope>NUCLEOTIDE SEQUENCE</scope>
    <source>
        <strain evidence="1">P2</strain>
    </source>
</reference>
<dbReference type="EMBL" id="MU118098">
    <property type="protein sequence ID" value="KAF9645238.1"/>
    <property type="molecule type" value="Genomic_DNA"/>
</dbReference>
<sequence>VMGATGSGKSTFINLVSGSTLGVGRGLRSCTATVQIAGAFDLDGRRVVLVDTPGFDDTTRSDTDVLKMIAAFLATSYERGNTLAGVLYFHRISDFRMGGISTRNFNMFRKLCGDRTLQNVVIVTNMWGEVDPQVGGAREAELMREDIFFKPVLDKGAQMARHENTSISAENIVRLIFENHPLPLRIQEELVNEHKNISETSAGEELNREFNAQIKKHQQEMRVLKEEMQ</sequence>
<evidence type="ECO:0000313" key="2">
    <source>
        <dbReference type="Proteomes" id="UP000886501"/>
    </source>
</evidence>
<dbReference type="Proteomes" id="UP000886501">
    <property type="component" value="Unassembled WGS sequence"/>
</dbReference>
<reference evidence="1" key="1">
    <citation type="submission" date="2019-10" db="EMBL/GenBank/DDBJ databases">
        <authorList>
            <consortium name="DOE Joint Genome Institute"/>
            <person name="Kuo A."/>
            <person name="Miyauchi S."/>
            <person name="Kiss E."/>
            <person name="Drula E."/>
            <person name="Kohler A."/>
            <person name="Sanchez-Garcia M."/>
            <person name="Andreopoulos B."/>
            <person name="Barry K.W."/>
            <person name="Bonito G."/>
            <person name="Buee M."/>
            <person name="Carver A."/>
            <person name="Chen C."/>
            <person name="Cichocki N."/>
            <person name="Clum A."/>
            <person name="Culley D."/>
            <person name="Crous P.W."/>
            <person name="Fauchery L."/>
            <person name="Girlanda M."/>
            <person name="Hayes R."/>
            <person name="Keri Z."/>
            <person name="Labutti K."/>
            <person name="Lipzen A."/>
            <person name="Lombard V."/>
            <person name="Magnuson J."/>
            <person name="Maillard F."/>
            <person name="Morin E."/>
            <person name="Murat C."/>
            <person name="Nolan M."/>
            <person name="Ohm R."/>
            <person name="Pangilinan J."/>
            <person name="Pereira M."/>
            <person name="Perotto S."/>
            <person name="Peter M."/>
            <person name="Riley R."/>
            <person name="Sitrit Y."/>
            <person name="Stielow B."/>
            <person name="Szollosi G."/>
            <person name="Zifcakova L."/>
            <person name="Stursova M."/>
            <person name="Spatafora J.W."/>
            <person name="Tedersoo L."/>
            <person name="Vaario L.-M."/>
            <person name="Yamada A."/>
            <person name="Yan M."/>
            <person name="Wang P."/>
            <person name="Xu J."/>
            <person name="Bruns T."/>
            <person name="Baldrian P."/>
            <person name="Vilgalys R."/>
            <person name="Henrissat B."/>
            <person name="Grigoriev I.V."/>
            <person name="Hibbett D."/>
            <person name="Nagy L.G."/>
            <person name="Martin F.M."/>
        </authorList>
    </citation>
    <scope>NUCLEOTIDE SEQUENCE</scope>
    <source>
        <strain evidence="1">P2</strain>
    </source>
</reference>
<evidence type="ECO:0000313" key="1">
    <source>
        <dbReference type="EMBL" id="KAF9645238.1"/>
    </source>
</evidence>
<gene>
    <name evidence="1" type="ORF">BDM02DRAFT_3069192</name>
</gene>
<proteinExistence type="predicted"/>
<name>A0ACB6Z6K1_THEGA</name>
<protein>
    <submittedName>
        <fullName evidence="1">Uncharacterized protein</fullName>
    </submittedName>
</protein>
<keyword evidence="2" id="KW-1185">Reference proteome</keyword>
<feature type="non-terminal residue" evidence="1">
    <location>
        <position position="229"/>
    </location>
</feature>
<accession>A0ACB6Z6K1</accession>
<feature type="non-terminal residue" evidence="1">
    <location>
        <position position="1"/>
    </location>
</feature>
<comment type="caution">
    <text evidence="1">The sequence shown here is derived from an EMBL/GenBank/DDBJ whole genome shotgun (WGS) entry which is preliminary data.</text>
</comment>